<dbReference type="Proteomes" id="UP001590950">
    <property type="component" value="Unassembled WGS sequence"/>
</dbReference>
<keyword evidence="2" id="KW-0472">Membrane</keyword>
<keyword evidence="2" id="KW-1133">Transmembrane helix</keyword>
<feature type="region of interest" description="Disordered" evidence="1">
    <location>
        <begin position="267"/>
        <end position="289"/>
    </location>
</feature>
<accession>A0ABR4ADJ3</accession>
<feature type="compositionally biased region" description="Polar residues" evidence="1">
    <location>
        <begin position="360"/>
        <end position="385"/>
    </location>
</feature>
<comment type="caution">
    <text evidence="4">The sequence shown here is derived from an EMBL/GenBank/DDBJ whole genome shotgun (WGS) entry which is preliminary data.</text>
</comment>
<feature type="domain" description="DUF7703" evidence="3">
    <location>
        <begin position="27"/>
        <end position="258"/>
    </location>
</feature>
<gene>
    <name evidence="4" type="ORF">N7G274_004019</name>
</gene>
<dbReference type="InterPro" id="IPR056120">
    <property type="entry name" value="DUF7703"/>
</dbReference>
<dbReference type="Pfam" id="PF24802">
    <property type="entry name" value="DUF7703"/>
    <property type="match status" value="1"/>
</dbReference>
<dbReference type="PANTHER" id="PTHR37013">
    <property type="entry name" value="INTEGRAL MEMBRANE PROTEIN (AFU_ORTHOLOGUE AFUA_1G05950)-RELATED"/>
    <property type="match status" value="1"/>
</dbReference>
<feature type="compositionally biased region" description="Basic and acidic residues" evidence="1">
    <location>
        <begin position="267"/>
        <end position="276"/>
    </location>
</feature>
<keyword evidence="2" id="KW-0812">Transmembrane</keyword>
<name>A0ABR4ADJ3_9LECA</name>
<evidence type="ECO:0000313" key="5">
    <source>
        <dbReference type="Proteomes" id="UP001590950"/>
    </source>
</evidence>
<keyword evidence="5" id="KW-1185">Reference proteome</keyword>
<feature type="transmembrane region" description="Helical" evidence="2">
    <location>
        <begin position="206"/>
        <end position="226"/>
    </location>
</feature>
<reference evidence="4 5" key="1">
    <citation type="submission" date="2024-09" db="EMBL/GenBank/DDBJ databases">
        <title>Rethinking Asexuality: The Enigmatic Case of Functional Sexual Genes in Lepraria (Stereocaulaceae).</title>
        <authorList>
            <person name="Doellman M."/>
            <person name="Sun Y."/>
            <person name="Barcenas-Pena A."/>
            <person name="Lumbsch H.T."/>
            <person name="Grewe F."/>
        </authorList>
    </citation>
    <scope>NUCLEOTIDE SEQUENCE [LARGE SCALE GENOMIC DNA]</scope>
    <source>
        <strain evidence="4 5">Mercado 3170</strain>
    </source>
</reference>
<feature type="transmembrane region" description="Helical" evidence="2">
    <location>
        <begin position="23"/>
        <end position="41"/>
    </location>
</feature>
<dbReference type="EMBL" id="JBEFKJ010000012">
    <property type="protein sequence ID" value="KAL2042961.1"/>
    <property type="molecule type" value="Genomic_DNA"/>
</dbReference>
<evidence type="ECO:0000256" key="2">
    <source>
        <dbReference type="SAM" id="Phobius"/>
    </source>
</evidence>
<feature type="transmembrane region" description="Helical" evidence="2">
    <location>
        <begin position="53"/>
        <end position="76"/>
    </location>
</feature>
<feature type="transmembrane region" description="Helical" evidence="2">
    <location>
        <begin position="123"/>
        <end position="147"/>
    </location>
</feature>
<protein>
    <recommendedName>
        <fullName evidence="3">DUF7703 domain-containing protein</fullName>
    </recommendedName>
</protein>
<evidence type="ECO:0000256" key="1">
    <source>
        <dbReference type="SAM" id="MobiDB-lite"/>
    </source>
</evidence>
<feature type="transmembrane region" description="Helical" evidence="2">
    <location>
        <begin position="88"/>
        <end position="111"/>
    </location>
</feature>
<proteinExistence type="predicted"/>
<evidence type="ECO:0000313" key="4">
    <source>
        <dbReference type="EMBL" id="KAL2042961.1"/>
    </source>
</evidence>
<feature type="region of interest" description="Disordered" evidence="1">
    <location>
        <begin position="304"/>
        <end position="432"/>
    </location>
</feature>
<organism evidence="4 5">
    <name type="scientific">Stereocaulon virgatum</name>
    <dbReference type="NCBI Taxonomy" id="373712"/>
    <lineage>
        <taxon>Eukaryota</taxon>
        <taxon>Fungi</taxon>
        <taxon>Dikarya</taxon>
        <taxon>Ascomycota</taxon>
        <taxon>Pezizomycotina</taxon>
        <taxon>Lecanoromycetes</taxon>
        <taxon>OSLEUM clade</taxon>
        <taxon>Lecanoromycetidae</taxon>
        <taxon>Lecanorales</taxon>
        <taxon>Lecanorineae</taxon>
        <taxon>Stereocaulaceae</taxon>
        <taxon>Stereocaulon</taxon>
    </lineage>
</organism>
<evidence type="ECO:0000259" key="3">
    <source>
        <dbReference type="Pfam" id="PF24802"/>
    </source>
</evidence>
<feature type="compositionally biased region" description="Polar residues" evidence="1">
    <location>
        <begin position="277"/>
        <end position="289"/>
    </location>
</feature>
<sequence>MPSYSPYAVSEDTAPKWRPGEDLACSGFFAVIFYLVIDVNIGIHRAFKRRTGLYFWSMFLGVWAVALNTVGLLLSFFKPEWKRIWPLWTAFINVGWSIYAVAELLVLYSRLHLVNQNHRLQRWLLIYILCASFAIIIPITVLTWGAYDPDPKTSSVWSPRFAIMTRVSQPGFTIVESTISCVYLRSLVTMLKRKLTVRQRRVMRDLVCVNVILISLDVLEVIMVYLNEVGLGYPVQNFSYMLKFKLEFVVLNQLMAVAAKGKRKETFEERRYHHSSEANPTSSAKLSDQKSAFPVEQILDGAHRKEEETSSLSSAALQPPEPILSLQRASRKPPLVSDDDGEELDGERIHMADTLPSPGLNPNSANASGYNIHIQSGPRSSNRTSLIHPFRRSPPERQGSVANDMLPLSAKATWKNPKKESAEDEDDEEEGGFHLWEKNGKFLMEVPWYQAKTMGA</sequence>
<feature type="transmembrane region" description="Helical" evidence="2">
    <location>
        <begin position="167"/>
        <end position="185"/>
    </location>
</feature>